<name>A0A834MBD3_RHYFE</name>
<reference evidence="2" key="1">
    <citation type="submission" date="2020-08" db="EMBL/GenBank/DDBJ databases">
        <title>Genome sequencing and assembly of the red palm weevil Rhynchophorus ferrugineus.</title>
        <authorList>
            <person name="Dias G.B."/>
            <person name="Bergman C.M."/>
            <person name="Manee M."/>
        </authorList>
    </citation>
    <scope>NUCLEOTIDE SEQUENCE</scope>
    <source>
        <strain evidence="2">AA-2017</strain>
        <tissue evidence="2">Whole larva</tissue>
    </source>
</reference>
<evidence type="ECO:0000313" key="2">
    <source>
        <dbReference type="EMBL" id="KAF7278711.1"/>
    </source>
</evidence>
<gene>
    <name evidence="2" type="ORF">GWI33_008088</name>
</gene>
<comment type="caution">
    <text evidence="2">The sequence shown here is derived from an EMBL/GenBank/DDBJ whole genome shotgun (WGS) entry which is preliminary data.</text>
</comment>
<protein>
    <submittedName>
        <fullName evidence="2">Uncharacterized protein</fullName>
    </submittedName>
</protein>
<sequence>MTREFPFRHSSTPFPSTNTFPYIRTYVHQSSVPRHRKQKTTVSRGPPEKENDTGETEEKPSRRIIHPETVPFVREIEIPQIKSALIYTLPDTETVVLFRRRWQTIRPDWFRDLQEFLAVRVAVV</sequence>
<dbReference type="AlphaFoldDB" id="A0A834MBD3"/>
<evidence type="ECO:0000256" key="1">
    <source>
        <dbReference type="SAM" id="MobiDB-lite"/>
    </source>
</evidence>
<accession>A0A834MBD3</accession>
<feature type="region of interest" description="Disordered" evidence="1">
    <location>
        <begin position="30"/>
        <end position="64"/>
    </location>
</feature>
<keyword evidence="3" id="KW-1185">Reference proteome</keyword>
<proteinExistence type="predicted"/>
<evidence type="ECO:0000313" key="3">
    <source>
        <dbReference type="Proteomes" id="UP000625711"/>
    </source>
</evidence>
<organism evidence="2 3">
    <name type="scientific">Rhynchophorus ferrugineus</name>
    <name type="common">Red palm weevil</name>
    <name type="synonym">Curculio ferrugineus</name>
    <dbReference type="NCBI Taxonomy" id="354439"/>
    <lineage>
        <taxon>Eukaryota</taxon>
        <taxon>Metazoa</taxon>
        <taxon>Ecdysozoa</taxon>
        <taxon>Arthropoda</taxon>
        <taxon>Hexapoda</taxon>
        <taxon>Insecta</taxon>
        <taxon>Pterygota</taxon>
        <taxon>Neoptera</taxon>
        <taxon>Endopterygota</taxon>
        <taxon>Coleoptera</taxon>
        <taxon>Polyphaga</taxon>
        <taxon>Cucujiformia</taxon>
        <taxon>Curculionidae</taxon>
        <taxon>Dryophthorinae</taxon>
        <taxon>Rhynchophorus</taxon>
    </lineage>
</organism>
<dbReference type="EMBL" id="JAACXV010000391">
    <property type="protein sequence ID" value="KAF7278711.1"/>
    <property type="molecule type" value="Genomic_DNA"/>
</dbReference>
<dbReference type="Proteomes" id="UP000625711">
    <property type="component" value="Unassembled WGS sequence"/>
</dbReference>
<feature type="compositionally biased region" description="Basic and acidic residues" evidence="1">
    <location>
        <begin position="46"/>
        <end position="61"/>
    </location>
</feature>